<dbReference type="PRINTS" id="PR00326">
    <property type="entry name" value="GTP1OBG"/>
</dbReference>
<gene>
    <name evidence="4" type="ORF">MLAUSG7_1128</name>
</gene>
<dbReference type="InterPro" id="IPR041623">
    <property type="entry name" value="NOG1_N"/>
</dbReference>
<dbReference type="Gene3D" id="3.40.50.300">
    <property type="entry name" value="P-loop containing nucleotide triphosphate hydrolases"/>
    <property type="match status" value="1"/>
</dbReference>
<keyword evidence="2" id="KW-0342">GTP-binding</keyword>
<keyword evidence="5" id="KW-1185">Reference proteome</keyword>
<dbReference type="InterPro" id="IPR027417">
    <property type="entry name" value="P-loop_NTPase"/>
</dbReference>
<dbReference type="Pfam" id="PF17835">
    <property type="entry name" value="NOG1_N"/>
    <property type="match status" value="1"/>
</dbReference>
<dbReference type="InterPro" id="IPR010674">
    <property type="entry name" value="NOG1_Rossman_fold_dom"/>
</dbReference>
<dbReference type="GO" id="GO:0005525">
    <property type="term" value="F:GTP binding"/>
    <property type="evidence" value="ECO:0007669"/>
    <property type="project" value="UniProtKB-KW"/>
</dbReference>
<dbReference type="Pfam" id="PF06858">
    <property type="entry name" value="NOG1"/>
    <property type="match status" value="1"/>
</dbReference>
<keyword evidence="1" id="KW-0547">Nucleotide-binding</keyword>
<dbReference type="GeneID" id="65883925"/>
<proteinExistence type="predicted"/>
<dbReference type="PANTHER" id="PTHR45759">
    <property type="entry name" value="NUCLEOLAR GTP-BINDING PROTEIN 1"/>
    <property type="match status" value="1"/>
</dbReference>
<evidence type="ECO:0000256" key="2">
    <source>
        <dbReference type="ARBA" id="ARBA00023134"/>
    </source>
</evidence>
<accession>A0A8D6PXP8</accession>
<dbReference type="InterPro" id="IPR005225">
    <property type="entry name" value="Small_GTP-bd"/>
</dbReference>
<dbReference type="RefSeq" id="WP_214399481.1">
    <property type="nucleotide sequence ID" value="NZ_LR792632.1"/>
</dbReference>
<evidence type="ECO:0000259" key="3">
    <source>
        <dbReference type="PROSITE" id="PS51710"/>
    </source>
</evidence>
<dbReference type="Gene3D" id="1.20.120.1190">
    <property type="match status" value="1"/>
</dbReference>
<evidence type="ECO:0000256" key="1">
    <source>
        <dbReference type="ARBA" id="ARBA00022741"/>
    </source>
</evidence>
<dbReference type="Proteomes" id="UP000679213">
    <property type="component" value="Chromosome I"/>
</dbReference>
<evidence type="ECO:0000313" key="5">
    <source>
        <dbReference type="Proteomes" id="UP000679213"/>
    </source>
</evidence>
<dbReference type="InterPro" id="IPR031167">
    <property type="entry name" value="G_OBG"/>
</dbReference>
<evidence type="ECO:0000313" key="4">
    <source>
        <dbReference type="EMBL" id="CAB3289246.1"/>
    </source>
</evidence>
<dbReference type="SUPFAM" id="SSF52540">
    <property type="entry name" value="P-loop containing nucleoside triphosphate hydrolases"/>
    <property type="match status" value="1"/>
</dbReference>
<organism evidence="4 5">
    <name type="scientific">Methanocaldococcus lauensis</name>
    <dbReference type="NCBI Taxonomy" id="2546128"/>
    <lineage>
        <taxon>Archaea</taxon>
        <taxon>Methanobacteriati</taxon>
        <taxon>Methanobacteriota</taxon>
        <taxon>Methanomada group</taxon>
        <taxon>Methanococci</taxon>
        <taxon>Methanococcales</taxon>
        <taxon>Methanocaldococcaceae</taxon>
        <taxon>Methanocaldococcus</taxon>
    </lineage>
</organism>
<dbReference type="KEGG" id="mesg:MLAUSG7_1128"/>
<dbReference type="InterPro" id="IPR006073">
    <property type="entry name" value="GTP-bd"/>
</dbReference>
<sequence>MSKEENPFKKMPTILMPDELMAKALRRGEKVANEMRKKELPWLLKARYVEEHKVRTIASVVADNLQKVIDKTPPVRKLPKFYQEMVEVLVGVDEFKKSLGAFKWASELVRKLGNEYAKKIRKARTPQQAGKLRKEFVGRVKSILNQIHPEMAFVAVAREKLKNLPTFKNLPTVVIAGYPNVGKSTLLKKLTGADVEINNYPFTTKGINMGYMEDIQIVDTPGLLDRPLYERNDIELQAILALNYLANLILFIIDASEFCGYTIEEQLNLLKEIKELFKVPIVVAINKIDLVEDEGKIKNIEEKLKEIGVEKIFKISADKGIGLEELKEYFFKKLLFTNRENIKELANENNN</sequence>
<dbReference type="EMBL" id="LR792632">
    <property type="protein sequence ID" value="CAB3289246.1"/>
    <property type="molecule type" value="Genomic_DNA"/>
</dbReference>
<name>A0A8D6PXP8_9EURY</name>
<dbReference type="PROSITE" id="PS51710">
    <property type="entry name" value="G_OBG"/>
    <property type="match status" value="1"/>
</dbReference>
<dbReference type="AlphaFoldDB" id="A0A8D6PXP8"/>
<dbReference type="CDD" id="cd01897">
    <property type="entry name" value="NOG"/>
    <property type="match status" value="1"/>
</dbReference>
<dbReference type="NCBIfam" id="TIGR00231">
    <property type="entry name" value="small_GTP"/>
    <property type="match status" value="1"/>
</dbReference>
<protein>
    <submittedName>
        <fullName evidence="4">GTP-binding protein</fullName>
    </submittedName>
</protein>
<feature type="domain" description="OBG-type G" evidence="3">
    <location>
        <begin position="171"/>
        <end position="335"/>
    </location>
</feature>
<reference evidence="4 5" key="1">
    <citation type="submission" date="2020-04" db="EMBL/GenBank/DDBJ databases">
        <authorList>
            <consortium name="Genoscope - CEA"/>
            <person name="William W."/>
        </authorList>
    </citation>
    <scope>NUCLEOTIDE SEQUENCE [LARGE SCALE GENOMIC DNA]</scope>
    <source>
        <strain evidence="4 5">SG7</strain>
    </source>
</reference>